<dbReference type="GO" id="GO:0005524">
    <property type="term" value="F:ATP binding"/>
    <property type="evidence" value="ECO:0007669"/>
    <property type="project" value="UniProtKB-UniRule"/>
</dbReference>
<evidence type="ECO:0000256" key="8">
    <source>
        <dbReference type="ARBA" id="ARBA00022679"/>
    </source>
</evidence>
<keyword evidence="16" id="KW-0479">Metal-binding</keyword>
<evidence type="ECO:0000256" key="13">
    <source>
        <dbReference type="ARBA" id="ARBA00022993"/>
    </source>
</evidence>
<name>A0A2T0AZR5_9CLOT</name>
<dbReference type="NCBIfam" id="NF009847">
    <property type="entry name" value="PRK13318.1-5"/>
    <property type="match status" value="1"/>
</dbReference>
<keyword evidence="13 16" id="KW-0173">Coenzyme A biosynthesis</keyword>
<evidence type="ECO:0000256" key="12">
    <source>
        <dbReference type="ARBA" id="ARBA00022958"/>
    </source>
</evidence>
<evidence type="ECO:0000256" key="15">
    <source>
        <dbReference type="ARBA" id="ARBA00040883"/>
    </source>
</evidence>
<dbReference type="PANTHER" id="PTHR34265">
    <property type="entry name" value="TYPE III PANTOTHENATE KINASE"/>
    <property type="match status" value="1"/>
</dbReference>
<dbReference type="UniPathway" id="UPA00241">
    <property type="reaction ID" value="UER00352"/>
</dbReference>
<accession>A0A2T0AZR5</accession>
<dbReference type="Gene3D" id="3.30.420.40">
    <property type="match status" value="2"/>
</dbReference>
<dbReference type="PANTHER" id="PTHR34265:SF1">
    <property type="entry name" value="TYPE III PANTOTHENATE KINASE"/>
    <property type="match status" value="1"/>
</dbReference>
<feature type="binding site" evidence="16">
    <location>
        <position position="132"/>
    </location>
    <ligand>
        <name>ATP</name>
        <dbReference type="ChEBI" id="CHEBI:30616"/>
    </ligand>
</feature>
<evidence type="ECO:0000313" key="18">
    <source>
        <dbReference type="Proteomes" id="UP000239706"/>
    </source>
</evidence>
<dbReference type="RefSeq" id="WP_106064863.1">
    <property type="nucleotide sequence ID" value="NZ_PVXO01000075.1"/>
</dbReference>
<evidence type="ECO:0000256" key="1">
    <source>
        <dbReference type="ARBA" id="ARBA00001206"/>
    </source>
</evidence>
<dbReference type="AlphaFoldDB" id="A0A2T0AZR5"/>
<evidence type="ECO:0000256" key="11">
    <source>
        <dbReference type="ARBA" id="ARBA00022840"/>
    </source>
</evidence>
<dbReference type="Pfam" id="PF03309">
    <property type="entry name" value="Pan_kinase"/>
    <property type="match status" value="1"/>
</dbReference>
<dbReference type="EC" id="2.7.1.33" evidence="6 16"/>
<feature type="binding site" evidence="16">
    <location>
        <begin position="6"/>
        <end position="13"/>
    </location>
    <ligand>
        <name>ATP</name>
        <dbReference type="ChEBI" id="CHEBI:30616"/>
    </ligand>
</feature>
<keyword evidence="8 16" id="KW-0808">Transferase</keyword>
<proteinExistence type="inferred from homology"/>
<dbReference type="NCBIfam" id="NF009848">
    <property type="entry name" value="PRK13318.1-6"/>
    <property type="match status" value="1"/>
</dbReference>
<reference evidence="17 18" key="1">
    <citation type="submission" date="2018-03" db="EMBL/GenBank/DDBJ databases">
        <title>Genome sequence of Clostridium liquoris DSM 100320.</title>
        <authorList>
            <person name="Poehlein A."/>
            <person name="Daniel R."/>
        </authorList>
    </citation>
    <scope>NUCLEOTIDE SEQUENCE [LARGE SCALE GENOMIC DNA]</scope>
    <source>
        <strain evidence="17 18">DSM 100320</strain>
    </source>
</reference>
<comment type="cofactor">
    <cofactor evidence="16">
        <name>NH4(+)</name>
        <dbReference type="ChEBI" id="CHEBI:28938"/>
    </cofactor>
    <cofactor evidence="16">
        <name>K(+)</name>
        <dbReference type="ChEBI" id="CHEBI:29103"/>
    </cofactor>
    <text evidence="16">A monovalent cation. Ammonium or potassium.</text>
</comment>
<dbReference type="GO" id="GO:0004594">
    <property type="term" value="F:pantothenate kinase activity"/>
    <property type="evidence" value="ECO:0007669"/>
    <property type="project" value="UniProtKB-UniRule"/>
</dbReference>
<keyword evidence="18" id="KW-1185">Reference proteome</keyword>
<dbReference type="NCBIfam" id="NF009855">
    <property type="entry name" value="PRK13321.1"/>
    <property type="match status" value="1"/>
</dbReference>
<comment type="similarity">
    <text evidence="14 16">Belongs to the type III pantothenate kinase family.</text>
</comment>
<comment type="pathway">
    <text evidence="4 16">Cofactor biosynthesis; coenzyme A biosynthesis; CoA from (R)-pantothenate: step 1/5.</text>
</comment>
<evidence type="ECO:0000256" key="9">
    <source>
        <dbReference type="ARBA" id="ARBA00022741"/>
    </source>
</evidence>
<keyword evidence="10 16" id="KW-0418">Kinase</keyword>
<feature type="binding site" evidence="16">
    <location>
        <begin position="107"/>
        <end position="110"/>
    </location>
    <ligand>
        <name>substrate</name>
    </ligand>
</feature>
<evidence type="ECO:0000256" key="14">
    <source>
        <dbReference type="ARBA" id="ARBA00038036"/>
    </source>
</evidence>
<evidence type="ECO:0000256" key="6">
    <source>
        <dbReference type="ARBA" id="ARBA00012102"/>
    </source>
</evidence>
<dbReference type="OrthoDB" id="9804707at2"/>
<keyword evidence="12 16" id="KW-0630">Potassium</keyword>
<dbReference type="NCBIfam" id="TIGR00671">
    <property type="entry name" value="baf"/>
    <property type="match status" value="1"/>
</dbReference>
<comment type="cofactor">
    <cofactor evidence="2">
        <name>K(+)</name>
        <dbReference type="ChEBI" id="CHEBI:29103"/>
    </cofactor>
</comment>
<evidence type="ECO:0000256" key="4">
    <source>
        <dbReference type="ARBA" id="ARBA00005225"/>
    </source>
</evidence>
<dbReference type="InterPro" id="IPR004619">
    <property type="entry name" value="Type_III_PanK"/>
</dbReference>
<keyword evidence="7 16" id="KW-0963">Cytoplasm</keyword>
<dbReference type="SUPFAM" id="SSF53067">
    <property type="entry name" value="Actin-like ATPase domain"/>
    <property type="match status" value="2"/>
</dbReference>
<dbReference type="HAMAP" id="MF_01274">
    <property type="entry name" value="Pantothen_kinase_3"/>
    <property type="match status" value="1"/>
</dbReference>
<comment type="subcellular location">
    <subcellularLocation>
        <location evidence="3 16">Cytoplasm</location>
    </subcellularLocation>
</comment>
<dbReference type="GO" id="GO:0046872">
    <property type="term" value="F:metal ion binding"/>
    <property type="evidence" value="ECO:0007669"/>
    <property type="project" value="UniProtKB-KW"/>
</dbReference>
<comment type="subunit">
    <text evidence="5 16">Homodimer.</text>
</comment>
<evidence type="ECO:0000313" key="17">
    <source>
        <dbReference type="EMBL" id="PRR76644.1"/>
    </source>
</evidence>
<dbReference type="GO" id="GO:0005737">
    <property type="term" value="C:cytoplasm"/>
    <property type="evidence" value="ECO:0007669"/>
    <property type="project" value="UniProtKB-SubCell"/>
</dbReference>
<evidence type="ECO:0000256" key="5">
    <source>
        <dbReference type="ARBA" id="ARBA00011738"/>
    </source>
</evidence>
<dbReference type="GO" id="GO:0015937">
    <property type="term" value="P:coenzyme A biosynthetic process"/>
    <property type="evidence" value="ECO:0007669"/>
    <property type="project" value="UniProtKB-UniRule"/>
</dbReference>
<sequence>MILVLDAGNTNIVLGLYEGKELIADWRLSTDPIRTADEYGIQVIQLFLQNKLDPSDVEGVIISSVVPNIMYSIEHMILKYFEVKPIIVGPGVKTGINIKYDNPKEVGADRIVNAVSAHEIYKKPLIIIDFGTATTFCAVTAAGDYLGGTICPGIKISSDALFQRAAKLPRVELIKPNTVICKNTVSSMQAGIIYGYGGLVDCIVNNIKKEMNDLGEKDAFVVATGGLAKLISEEAKTIDVIDPFLTLEGLRLIYEKNREQNF</sequence>
<dbReference type="Proteomes" id="UP000239706">
    <property type="component" value="Unassembled WGS sequence"/>
</dbReference>
<feature type="active site" description="Proton acceptor" evidence="16">
    <location>
        <position position="109"/>
    </location>
</feature>
<evidence type="ECO:0000256" key="16">
    <source>
        <dbReference type="HAMAP-Rule" id="MF_01274"/>
    </source>
</evidence>
<keyword evidence="11 16" id="KW-0067">ATP-binding</keyword>
<feature type="binding site" evidence="16">
    <location>
        <position position="129"/>
    </location>
    <ligand>
        <name>K(+)</name>
        <dbReference type="ChEBI" id="CHEBI:29103"/>
    </ligand>
</feature>
<evidence type="ECO:0000256" key="3">
    <source>
        <dbReference type="ARBA" id="ARBA00004496"/>
    </source>
</evidence>
<keyword evidence="9 16" id="KW-0547">Nucleotide-binding</keyword>
<comment type="caution">
    <text evidence="17">The sequence shown here is derived from an EMBL/GenBank/DDBJ whole genome shotgun (WGS) entry which is preliminary data.</text>
</comment>
<evidence type="ECO:0000256" key="2">
    <source>
        <dbReference type="ARBA" id="ARBA00001958"/>
    </source>
</evidence>
<protein>
    <recommendedName>
        <fullName evidence="15 16">Type III pantothenate kinase</fullName>
        <ecNumber evidence="6 16">2.7.1.33</ecNumber>
    </recommendedName>
    <alternativeName>
        <fullName evidence="16">PanK-III</fullName>
    </alternativeName>
    <alternativeName>
        <fullName evidence="16">Pantothenic acid kinase</fullName>
    </alternativeName>
</protein>
<dbReference type="EMBL" id="PVXO01000075">
    <property type="protein sequence ID" value="PRR76644.1"/>
    <property type="molecule type" value="Genomic_DNA"/>
</dbReference>
<feature type="binding site" evidence="16">
    <location>
        <position position="184"/>
    </location>
    <ligand>
        <name>substrate</name>
    </ligand>
</feature>
<organism evidence="17 18">
    <name type="scientific">Clostridium liquoris</name>
    <dbReference type="NCBI Taxonomy" id="1289519"/>
    <lineage>
        <taxon>Bacteria</taxon>
        <taxon>Bacillati</taxon>
        <taxon>Bacillota</taxon>
        <taxon>Clostridia</taxon>
        <taxon>Eubacteriales</taxon>
        <taxon>Clostridiaceae</taxon>
        <taxon>Clostridium</taxon>
    </lineage>
</organism>
<comment type="function">
    <text evidence="16">Catalyzes the phosphorylation of pantothenate (Pan), the first step in CoA biosynthesis.</text>
</comment>
<feature type="binding site" evidence="16">
    <location>
        <position position="100"/>
    </location>
    <ligand>
        <name>substrate</name>
    </ligand>
</feature>
<dbReference type="InterPro" id="IPR043129">
    <property type="entry name" value="ATPase_NBD"/>
</dbReference>
<gene>
    <name evidence="16 17" type="primary">coaX</name>
    <name evidence="17" type="ORF">CLLI_28500</name>
</gene>
<dbReference type="CDD" id="cd24015">
    <property type="entry name" value="ASKHA_NBD_PanK-III"/>
    <property type="match status" value="1"/>
</dbReference>
<evidence type="ECO:0000256" key="10">
    <source>
        <dbReference type="ARBA" id="ARBA00022777"/>
    </source>
</evidence>
<evidence type="ECO:0000256" key="7">
    <source>
        <dbReference type="ARBA" id="ARBA00022490"/>
    </source>
</evidence>
<comment type="catalytic activity">
    <reaction evidence="1 16">
        <text>(R)-pantothenate + ATP = (R)-4'-phosphopantothenate + ADP + H(+)</text>
        <dbReference type="Rhea" id="RHEA:16373"/>
        <dbReference type="ChEBI" id="CHEBI:10986"/>
        <dbReference type="ChEBI" id="CHEBI:15378"/>
        <dbReference type="ChEBI" id="CHEBI:29032"/>
        <dbReference type="ChEBI" id="CHEBI:30616"/>
        <dbReference type="ChEBI" id="CHEBI:456216"/>
        <dbReference type="EC" id="2.7.1.33"/>
    </reaction>
</comment>